<gene>
    <name evidence="13" type="ORF">DEU29_10271</name>
</gene>
<keyword evidence="4" id="KW-1003">Cell membrane</keyword>
<dbReference type="NCBIfam" id="TIGR01709">
    <property type="entry name" value="typeII_sec_gspL"/>
    <property type="match status" value="1"/>
</dbReference>
<evidence type="ECO:0000259" key="11">
    <source>
        <dbReference type="Pfam" id="PF05134"/>
    </source>
</evidence>
<evidence type="ECO:0000313" key="14">
    <source>
        <dbReference type="Proteomes" id="UP000295531"/>
    </source>
</evidence>
<comment type="caution">
    <text evidence="13">The sequence shown here is derived from an EMBL/GenBank/DDBJ whole genome shotgun (WGS) entry which is preliminary data.</text>
</comment>
<keyword evidence="3 10" id="KW-0813">Transport</keyword>
<dbReference type="Gene3D" id="3.30.420.370">
    <property type="match status" value="1"/>
</dbReference>
<dbReference type="GO" id="GO:0005886">
    <property type="term" value="C:plasma membrane"/>
    <property type="evidence" value="ECO:0007669"/>
    <property type="project" value="UniProtKB-SubCell"/>
</dbReference>
<evidence type="ECO:0000256" key="3">
    <source>
        <dbReference type="ARBA" id="ARBA00022448"/>
    </source>
</evidence>
<dbReference type="GO" id="GO:0009276">
    <property type="term" value="C:Gram-negative-bacterium-type cell wall"/>
    <property type="evidence" value="ECO:0007669"/>
    <property type="project" value="InterPro"/>
</dbReference>
<comment type="function">
    <text evidence="10">Inner membrane component of the type II secretion system required for the energy-dependent secretion of extracellular factors such as proteases and toxins from the periplasm.</text>
</comment>
<evidence type="ECO:0000256" key="8">
    <source>
        <dbReference type="ARBA" id="ARBA00022989"/>
    </source>
</evidence>
<evidence type="ECO:0000256" key="2">
    <source>
        <dbReference type="ARBA" id="ARBA00005318"/>
    </source>
</evidence>
<keyword evidence="7 10" id="KW-0653">Protein transport</keyword>
<proteinExistence type="inferred from homology"/>
<evidence type="ECO:0000256" key="7">
    <source>
        <dbReference type="ARBA" id="ARBA00022927"/>
    </source>
</evidence>
<dbReference type="AlphaFoldDB" id="A0A4R6PQS0"/>
<evidence type="ECO:0000256" key="6">
    <source>
        <dbReference type="ARBA" id="ARBA00022692"/>
    </source>
</evidence>
<dbReference type="GO" id="GO:0015627">
    <property type="term" value="C:type II protein secretion system complex"/>
    <property type="evidence" value="ECO:0007669"/>
    <property type="project" value="InterPro"/>
</dbReference>
<keyword evidence="5" id="KW-0997">Cell inner membrane</keyword>
<feature type="domain" description="GspL periplasmic" evidence="12">
    <location>
        <begin position="267"/>
        <end position="420"/>
    </location>
</feature>
<keyword evidence="6" id="KW-0812">Transmembrane</keyword>
<name>A0A4R6PQS0_9GAMM</name>
<dbReference type="RefSeq" id="WP_133538642.1">
    <property type="nucleotide sequence ID" value="NZ_SNXI01000002.1"/>
</dbReference>
<reference evidence="13 14" key="1">
    <citation type="submission" date="2019-03" db="EMBL/GenBank/DDBJ databases">
        <title>Freshwater and sediment microbial communities from various areas in North America, analyzing microbe dynamics in response to fracking.</title>
        <authorList>
            <person name="Lamendella R."/>
        </authorList>
    </citation>
    <scope>NUCLEOTIDE SEQUENCE [LARGE SCALE GENOMIC DNA]</scope>
    <source>
        <strain evidence="13 14">18_TX</strain>
    </source>
</reference>
<feature type="domain" description="GspL cytoplasmic actin-ATPase-like" evidence="11">
    <location>
        <begin position="31"/>
        <end position="261"/>
    </location>
</feature>
<evidence type="ECO:0000256" key="9">
    <source>
        <dbReference type="ARBA" id="ARBA00023136"/>
    </source>
</evidence>
<keyword evidence="9" id="KW-0472">Membrane</keyword>
<dbReference type="GO" id="GO:0015628">
    <property type="term" value="P:protein secretion by the type II secretion system"/>
    <property type="evidence" value="ECO:0007669"/>
    <property type="project" value="InterPro"/>
</dbReference>
<dbReference type="Pfam" id="PF05134">
    <property type="entry name" value="T2SSL"/>
    <property type="match status" value="1"/>
</dbReference>
<dbReference type="InterPro" id="IPR043129">
    <property type="entry name" value="ATPase_NBD"/>
</dbReference>
<evidence type="ECO:0000256" key="5">
    <source>
        <dbReference type="ARBA" id="ARBA00022519"/>
    </source>
</evidence>
<dbReference type="InterPro" id="IPR007812">
    <property type="entry name" value="T2SS_protein-GspL"/>
</dbReference>
<dbReference type="Pfam" id="PF12693">
    <property type="entry name" value="GspL_C"/>
    <property type="match status" value="1"/>
</dbReference>
<evidence type="ECO:0000313" key="13">
    <source>
        <dbReference type="EMBL" id="TDP40171.1"/>
    </source>
</evidence>
<evidence type="ECO:0000256" key="4">
    <source>
        <dbReference type="ARBA" id="ARBA00022475"/>
    </source>
</evidence>
<evidence type="ECO:0000259" key="12">
    <source>
        <dbReference type="Pfam" id="PF12693"/>
    </source>
</evidence>
<protein>
    <recommendedName>
        <fullName evidence="10">Type II secretion system protein L</fullName>
        <shortName evidence="10">T2SS protein L</shortName>
    </recommendedName>
</protein>
<organism evidence="13 14">
    <name type="scientific">Idiomarina aquatica</name>
    <dbReference type="NCBI Taxonomy" id="1327752"/>
    <lineage>
        <taxon>Bacteria</taxon>
        <taxon>Pseudomonadati</taxon>
        <taxon>Pseudomonadota</taxon>
        <taxon>Gammaproteobacteria</taxon>
        <taxon>Alteromonadales</taxon>
        <taxon>Idiomarinaceae</taxon>
        <taxon>Idiomarina</taxon>
    </lineage>
</organism>
<keyword evidence="14" id="KW-1185">Reference proteome</keyword>
<dbReference type="OrthoDB" id="7011844at2"/>
<keyword evidence="8" id="KW-1133">Transmembrane helix</keyword>
<dbReference type="SUPFAM" id="SSF53067">
    <property type="entry name" value="Actin-like ATPase domain"/>
    <property type="match status" value="2"/>
</dbReference>
<dbReference type="EMBL" id="SNXI01000002">
    <property type="protein sequence ID" value="TDP40171.1"/>
    <property type="molecule type" value="Genomic_DNA"/>
</dbReference>
<dbReference type="CDD" id="cd24017">
    <property type="entry name" value="ASKHA_T2SSL_N"/>
    <property type="match status" value="1"/>
</dbReference>
<sequence length="426" mass="46670">MQERLYIRLPASDAAAEHAGQDSTKASAQNSAQGKVVWFIWNASQHEVIASGELNHPDELNQLQQQARRCETTLVLPGQDVLLKQLELPAGSRRHLERVIPYALEEELATDIDDLHFSWPANVSKSTAVIPVAVVARERMRSWSAWCQEAGIEADHWLPEPLLLPYSENHWSALSIADALVVRTGPWQGFTLEQTQVDDVLPMVVAQLLGDAPELTAITHFGDVNWPQPPAPLQAADIEVPISALAQGQQSLELRRGEFAVKRKTQHQLHWKPLAVAASVAFVLAVGGNLVRAYQLSGQAEQLQTQAEQLFLEAFPNKTRIVNLRAQLQQELRALGADGAEQQSALALLDSLQPAFAGQQGMSLELMRYQDGELRLQALAQSFAQFEQFQRAAEQAGLSVQQGALNNRGNQVAGSITIQHSSAGGA</sequence>
<accession>A0A4R6PQS0</accession>
<dbReference type="Gene3D" id="3.30.420.380">
    <property type="match status" value="1"/>
</dbReference>
<comment type="similarity">
    <text evidence="2 10">Belongs to the GSP L family.</text>
</comment>
<dbReference type="InterPro" id="IPR025691">
    <property type="entry name" value="GspL_pp_dom"/>
</dbReference>
<dbReference type="Proteomes" id="UP000295531">
    <property type="component" value="Unassembled WGS sequence"/>
</dbReference>
<evidence type="ECO:0000256" key="1">
    <source>
        <dbReference type="ARBA" id="ARBA00004377"/>
    </source>
</evidence>
<evidence type="ECO:0000256" key="10">
    <source>
        <dbReference type="PIRNR" id="PIRNR015761"/>
    </source>
</evidence>
<dbReference type="Gene3D" id="3.30.1360.100">
    <property type="entry name" value="General secretion pathway protein M, EpsM"/>
    <property type="match status" value="1"/>
</dbReference>
<dbReference type="PIRSF" id="PIRSF015761">
    <property type="entry name" value="Protein_L"/>
    <property type="match status" value="1"/>
</dbReference>
<dbReference type="InterPro" id="IPR024230">
    <property type="entry name" value="GspL_cyto_dom"/>
</dbReference>
<comment type="subcellular location">
    <subcellularLocation>
        <location evidence="1">Cell inner membrane</location>
        <topology evidence="1">Single-pass membrane protein</topology>
    </subcellularLocation>
</comment>